<evidence type="ECO:0000313" key="1">
    <source>
        <dbReference type="EMBL" id="MDJ1499904.1"/>
    </source>
</evidence>
<evidence type="ECO:0000313" key="2">
    <source>
        <dbReference type="Proteomes" id="UP001232063"/>
    </source>
</evidence>
<comment type="caution">
    <text evidence="1">The sequence shown here is derived from an EMBL/GenBank/DDBJ whole genome shotgun (WGS) entry which is preliminary data.</text>
</comment>
<dbReference type="Proteomes" id="UP001232063">
    <property type="component" value="Unassembled WGS sequence"/>
</dbReference>
<name>A0AAE3QXI4_9BACT</name>
<dbReference type="AlphaFoldDB" id="A0AAE3QXI4"/>
<keyword evidence="2" id="KW-1185">Reference proteome</keyword>
<dbReference type="RefSeq" id="WP_314509444.1">
    <property type="nucleotide sequence ID" value="NZ_JASJOU010000001.1"/>
</dbReference>
<sequence length="278" mass="32332">MAYKKYTTDSTIRKYRSEYYRLMAEEARLNEQLHHMLKRIRKIAQDEKQSLANHIHLTNLLAQATQQKAELEAQPASKERNKQLKKAESVWKDLTIQYKRSDLRLAVLDRKKDKDNAAKYILKELKRDQVRIRAKAAYDIWKKSEQAEKYEFMDFEMFIALHIVKTQQKALAITQTDDVASAPETVLTQKEHFNQSVNQPITHNAFSTITVKPTYKKASATNARSTFAAMHSRPQHVFNSLSGIYYLTRQRAFSAPYQALNKADNTLYNNQLRLTASS</sequence>
<protein>
    <submittedName>
        <fullName evidence="1">Uncharacterized protein</fullName>
    </submittedName>
</protein>
<accession>A0AAE3QXI4</accession>
<gene>
    <name evidence="1" type="ORF">QNI22_04580</name>
</gene>
<proteinExistence type="predicted"/>
<organism evidence="1 2">
    <name type="scientific">Xanthocytophaga agilis</name>
    <dbReference type="NCBI Taxonomy" id="3048010"/>
    <lineage>
        <taxon>Bacteria</taxon>
        <taxon>Pseudomonadati</taxon>
        <taxon>Bacteroidota</taxon>
        <taxon>Cytophagia</taxon>
        <taxon>Cytophagales</taxon>
        <taxon>Rhodocytophagaceae</taxon>
        <taxon>Xanthocytophaga</taxon>
    </lineage>
</organism>
<reference evidence="1" key="1">
    <citation type="submission" date="2023-05" db="EMBL/GenBank/DDBJ databases">
        <authorList>
            <person name="Zhang X."/>
        </authorList>
    </citation>
    <scope>NUCLEOTIDE SEQUENCE</scope>
    <source>
        <strain evidence="1">BD1B2-1</strain>
    </source>
</reference>
<dbReference type="EMBL" id="JASJOU010000001">
    <property type="protein sequence ID" value="MDJ1499904.1"/>
    <property type="molecule type" value="Genomic_DNA"/>
</dbReference>